<keyword evidence="2" id="KW-0812">Transmembrane</keyword>
<name>A0A1G8XEH5_9GAMM</name>
<dbReference type="STRING" id="376427.SAMN04487954_1095"/>
<dbReference type="OrthoDB" id="8019720at2"/>
<keyword evidence="2" id="KW-1133">Transmembrane helix</keyword>
<dbReference type="AlphaFoldDB" id="A0A1G8XEH5"/>
<feature type="coiled-coil region" evidence="1">
    <location>
        <begin position="62"/>
        <end position="166"/>
    </location>
</feature>
<keyword evidence="2" id="KW-0472">Membrane</keyword>
<sequence>MAKDLNLSVTLSAINKATGPLKQILKGSRGAGRAIRDTRDELRDLNGQQKKITAFRDTSREAHAARRALMDKREELKQVTHQLETTQGPTRRLTQQQAKARREIKKLAGRYGVLKDRARELENQLPKNVRATGNLDSQQEALARQIEATNRRLERQQGALKRLGQADVGGKFRNMTGEVRRFGRNLTLAGTIAAGSIFGLANSTATLGDDVAKTADAMGIGIGQLQELRYSAERSGVSTQKLDSSMERFVKRLGEAKQGGGAAAKAYEQLGMNASELARLTPDEALATVANRLRDVESQTDRVAVAAQLFGREGVAMVNMLKGGSSGLEQLRNDARATGYVLGDQAARDAETFKDALLDAELGMKGMKNTVGAELMPAITELMRDLSGWMRENRDQVKAFAAEFGERLKAAVPVIVDLASGVGEFARTLTGMITTAAELAGGFDNLAMIIGGLFAAKAITSVVAFGASLVKAGAALGTLASTLPGLIGGIKTLGLAFMATPLGWVIGAVTAIGAGAIYLWRNWETIGPKFSALWEGIKTKASAAWDWLKGLMEWSPIATIRNAWTGLGELGASLIDGLIGGIDEKWQALKDKVTGIASGVTGWFKEKLGINSPSTVFAGFGGNLLDGLIDGIDEKWQTLKDAIGNTAGAVTGWFKEKLGIRSPSRVFAELGGHTMAGYQQGLAKSERGPLREVDAFAKRLRQAGAGLALGAAAGVAVASPGGPDAGGNGGIAIDRRPPMAAPAGGGLVIQGGINIEIHATPGMNEQALAGYVRAEVQRALAEAERDARARQRSALYDTD</sequence>
<evidence type="ECO:0000313" key="4">
    <source>
        <dbReference type="Proteomes" id="UP000198525"/>
    </source>
</evidence>
<keyword evidence="1" id="KW-0175">Coiled coil</keyword>
<keyword evidence="4" id="KW-1185">Reference proteome</keyword>
<feature type="transmembrane region" description="Helical" evidence="2">
    <location>
        <begin position="502"/>
        <end position="520"/>
    </location>
</feature>
<proteinExistence type="predicted"/>
<reference evidence="3 4" key="1">
    <citation type="submission" date="2016-10" db="EMBL/GenBank/DDBJ databases">
        <authorList>
            <person name="de Groot N.N."/>
        </authorList>
    </citation>
    <scope>NUCLEOTIDE SEQUENCE [LARGE SCALE GENOMIC DNA]</scope>
    <source>
        <strain evidence="3 4">CGMCC 1.6133</strain>
    </source>
</reference>
<organism evidence="3 4">
    <name type="scientific">Billgrantia gudaonensis</name>
    <dbReference type="NCBI Taxonomy" id="376427"/>
    <lineage>
        <taxon>Bacteria</taxon>
        <taxon>Pseudomonadati</taxon>
        <taxon>Pseudomonadota</taxon>
        <taxon>Gammaproteobacteria</taxon>
        <taxon>Oceanospirillales</taxon>
        <taxon>Halomonadaceae</taxon>
        <taxon>Billgrantia</taxon>
    </lineage>
</organism>
<accession>A0A1G8XEH5</accession>
<evidence type="ECO:0000256" key="2">
    <source>
        <dbReference type="SAM" id="Phobius"/>
    </source>
</evidence>
<protein>
    <submittedName>
        <fullName evidence="3">Phage-related minor tail protein</fullName>
    </submittedName>
</protein>
<dbReference type="Proteomes" id="UP000198525">
    <property type="component" value="Unassembled WGS sequence"/>
</dbReference>
<dbReference type="EMBL" id="FNES01000009">
    <property type="protein sequence ID" value="SDJ88355.1"/>
    <property type="molecule type" value="Genomic_DNA"/>
</dbReference>
<evidence type="ECO:0000313" key="3">
    <source>
        <dbReference type="EMBL" id="SDJ88355.1"/>
    </source>
</evidence>
<dbReference type="RefSeq" id="WP_089686280.1">
    <property type="nucleotide sequence ID" value="NZ_FNES01000009.1"/>
</dbReference>
<gene>
    <name evidence="3" type="ORF">SAMN04487954_1095</name>
</gene>
<evidence type="ECO:0000256" key="1">
    <source>
        <dbReference type="SAM" id="Coils"/>
    </source>
</evidence>